<dbReference type="AlphaFoldDB" id="A0AA44WKN9"/>
<proteinExistence type="predicted"/>
<evidence type="ECO:0000313" key="2">
    <source>
        <dbReference type="Proteomes" id="UP000236305"/>
    </source>
</evidence>
<gene>
    <name evidence="1" type="ORF">BJF96_g3372</name>
</gene>
<accession>A0AA44WKN9</accession>
<reference evidence="1 2" key="1">
    <citation type="submission" date="2017-12" db="EMBL/GenBank/DDBJ databases">
        <title>Comparative genomics yields insights into virulence evolution of Verticillium dahliae.</title>
        <authorList>
            <person name="Fan R."/>
            <person name="Armitage A.D."/>
            <person name="Cascant-Lopez E."/>
            <person name="Sobczyk M."/>
            <person name="Cockerton H.M."/>
            <person name="Harrison R.J."/>
        </authorList>
    </citation>
    <scope>NUCLEOTIDE SEQUENCE [LARGE SCALE GENOMIC DNA]</scope>
    <source>
        <strain evidence="1 2">12008</strain>
    </source>
</reference>
<sequence>MFERLVRRESNNVVTVLDDSKASSGSPLSSIKGPHETMLEYSKNRFDL</sequence>
<organism evidence="1 2">
    <name type="scientific">Verticillium dahliae</name>
    <name type="common">Verticillium wilt</name>
    <dbReference type="NCBI Taxonomy" id="27337"/>
    <lineage>
        <taxon>Eukaryota</taxon>
        <taxon>Fungi</taxon>
        <taxon>Dikarya</taxon>
        <taxon>Ascomycota</taxon>
        <taxon>Pezizomycotina</taxon>
        <taxon>Sordariomycetes</taxon>
        <taxon>Hypocreomycetidae</taxon>
        <taxon>Glomerellales</taxon>
        <taxon>Plectosphaerellaceae</taxon>
        <taxon>Verticillium</taxon>
    </lineage>
</organism>
<dbReference type="EMBL" id="MPSH01000009">
    <property type="protein sequence ID" value="PNH33289.1"/>
    <property type="molecule type" value="Genomic_DNA"/>
</dbReference>
<name>A0AA44WKN9_VERDA</name>
<comment type="caution">
    <text evidence="1">The sequence shown here is derived from an EMBL/GenBank/DDBJ whole genome shotgun (WGS) entry which is preliminary data.</text>
</comment>
<evidence type="ECO:0000313" key="1">
    <source>
        <dbReference type="EMBL" id="PNH33289.1"/>
    </source>
</evidence>
<dbReference type="Proteomes" id="UP000236305">
    <property type="component" value="Unassembled WGS sequence"/>
</dbReference>
<protein>
    <submittedName>
        <fullName evidence="1">Uncharacterized protein</fullName>
    </submittedName>
</protein>